<feature type="compositionally biased region" description="Polar residues" evidence="1">
    <location>
        <begin position="87"/>
        <end position="99"/>
    </location>
</feature>
<feature type="compositionally biased region" description="Polar residues" evidence="1">
    <location>
        <begin position="64"/>
        <end position="79"/>
    </location>
</feature>
<proteinExistence type="predicted"/>
<protein>
    <submittedName>
        <fullName evidence="2">Unnamed protein product</fullName>
    </submittedName>
</protein>
<gene>
    <name evidence="2" type="ORF">Amon01_000950500</name>
</gene>
<sequence length="179" mass="19325">MSVDNSHCSSSEGGDQTESASQSEPADSSDSAPSQRGGRKSRKTQSSRDNNGSRKSKSNNSSDYVASTPTRRTRSSNADIQIIVDPQESSISASKNVESGENDDIIEIDPHGSETNDDITGVDDHTTETVEPQEESTPAPKKLGRGKWLRIGDKGKRRKKVGRPKKENTGENPKKLGKV</sequence>
<feature type="region of interest" description="Disordered" evidence="1">
    <location>
        <begin position="1"/>
        <end position="179"/>
    </location>
</feature>
<evidence type="ECO:0000313" key="2">
    <source>
        <dbReference type="EMBL" id="GME74546.1"/>
    </source>
</evidence>
<evidence type="ECO:0000313" key="3">
    <source>
        <dbReference type="Proteomes" id="UP001165063"/>
    </source>
</evidence>
<name>A0A9W6T469_AMBMO</name>
<reference evidence="2" key="1">
    <citation type="submission" date="2023-04" db="EMBL/GenBank/DDBJ databases">
        <title>Ambrosiozyma monospora NBRC 1965.</title>
        <authorList>
            <person name="Ichikawa N."/>
            <person name="Sato H."/>
            <person name="Tonouchi N."/>
        </authorList>
    </citation>
    <scope>NUCLEOTIDE SEQUENCE</scope>
    <source>
        <strain evidence="2">NBRC 1965</strain>
    </source>
</reference>
<feature type="compositionally biased region" description="Low complexity" evidence="1">
    <location>
        <begin position="18"/>
        <end position="35"/>
    </location>
</feature>
<dbReference type="AlphaFoldDB" id="A0A9W6T469"/>
<dbReference type="EMBL" id="BSXU01011291">
    <property type="protein sequence ID" value="GME74546.1"/>
    <property type="molecule type" value="Genomic_DNA"/>
</dbReference>
<dbReference type="Proteomes" id="UP001165063">
    <property type="component" value="Unassembled WGS sequence"/>
</dbReference>
<keyword evidence="3" id="KW-1185">Reference proteome</keyword>
<feature type="compositionally biased region" description="Basic and acidic residues" evidence="1">
    <location>
        <begin position="164"/>
        <end position="179"/>
    </location>
</feature>
<feature type="compositionally biased region" description="Polar residues" evidence="1">
    <location>
        <begin position="1"/>
        <end position="17"/>
    </location>
</feature>
<accession>A0A9W6T469</accession>
<evidence type="ECO:0000256" key="1">
    <source>
        <dbReference type="SAM" id="MobiDB-lite"/>
    </source>
</evidence>
<organism evidence="2 3">
    <name type="scientific">Ambrosiozyma monospora</name>
    <name type="common">Yeast</name>
    <name type="synonym">Endomycopsis monosporus</name>
    <dbReference type="NCBI Taxonomy" id="43982"/>
    <lineage>
        <taxon>Eukaryota</taxon>
        <taxon>Fungi</taxon>
        <taxon>Dikarya</taxon>
        <taxon>Ascomycota</taxon>
        <taxon>Saccharomycotina</taxon>
        <taxon>Pichiomycetes</taxon>
        <taxon>Pichiales</taxon>
        <taxon>Pichiaceae</taxon>
        <taxon>Ambrosiozyma</taxon>
    </lineage>
</organism>
<comment type="caution">
    <text evidence="2">The sequence shown here is derived from an EMBL/GenBank/DDBJ whole genome shotgun (WGS) entry which is preliminary data.</text>
</comment>